<dbReference type="Proteomes" id="UP001153709">
    <property type="component" value="Chromosome 4"/>
</dbReference>
<dbReference type="SUPFAM" id="SSF53098">
    <property type="entry name" value="Ribonuclease H-like"/>
    <property type="match status" value="2"/>
</dbReference>
<dbReference type="Pfam" id="PF20700">
    <property type="entry name" value="Mutator"/>
    <property type="match status" value="1"/>
</dbReference>
<dbReference type="PANTHER" id="PTHR31511:SF12">
    <property type="entry name" value="RHO TERMINATION FACTOR N-TERMINAL DOMAIN-CONTAINING PROTEIN"/>
    <property type="match status" value="1"/>
</dbReference>
<evidence type="ECO:0000313" key="3">
    <source>
        <dbReference type="EMBL" id="CAG9833240.1"/>
    </source>
</evidence>
<protein>
    <recommendedName>
        <fullName evidence="2">Mutator-like transposase domain-containing protein</fullName>
    </recommendedName>
</protein>
<dbReference type="Gene3D" id="3.40.1800.10">
    <property type="entry name" value="His-Me finger endonucleases"/>
    <property type="match status" value="1"/>
</dbReference>
<sequence>MLLPNTEKKTEKFFRTSLMPATYDRVWKKVSNSVSKAEWICFTSDIWSNPAKTCSLLSFTAHFVHGSKRLKVILGASVLNDDYTSMFIASKLNEIIKNFKIENKIHIAVTDNAANMVAAIRITQFTSLRCVVHSLQLVIHDSLLTQELIENTIKKCRKIVGHFKRSEQACREKGGRERTHSLTDSLDLPKTSGAKRKLSSPNLDTKLYKKKESSEYLSLIESIEMQEKLTEDLYKLIGEVPNTNNKIKDVAQRLKKNVATYKRESIRKWLENYRFEATEKMLIDSEVQTEPCAADTTCQMTSKIIQTDPSPAEGITTSKPLTAEISTQTDPWHGPGVKSVLKSIDHIDSPETWNKYKDWEWPESLFKRSTVVVGNPVNAPDTLTKVVMVEPSDPKMERSVQRLYRDRYPELEQLDEDFDVLESRTSFRSKVSADLVRKVIKVKNAADEQTLWDKMVQIKDEIGNAGKVALHHVSFLSVQDLKKMCVYIFQHTNTTAYVYTTATSFSRPTYGMIVSKKDTTYKDLLTTVKTAVKVAGATDVIRTLRSTKDGKLLITMDKDQGALKQIKDALTDKNKGMTTLQLGVERLMTIHVKGMELDNREDQLREAIMAQTGSWDESWKVSEMRPFRGDTRVASVILSKAAAEILLQREYLRVGMVRCKLEKRLRVSRCLRCWSYDHTLDNCNGPDRSGSCFNCGKTGHESKSYQSTASCVLCDAPHRCGTTNCPKFRTALQIVRNSEKNQVQAPRAKPSGNQPTCQTQDNEATEGNDTDDEDSDCFKLFRIRIKHILKKLNMIKCNMTLCGEFIRKSNQGDINQFKYFNTKNEAIDAGTDLVLWFHTNIIDKLMSKLSEFEEKGSGWALKKIVSLEVNINKYEVGNGAASFIKLPIEIQKKHACININNDDEACFFWSVVSAIYPAKCNSERTSSYPHYATVLNIDGLETPMTIKGISKFEKLNNISVNVYGLEMNVAKEKTFYVTTPVRLCKTKLTKHVNLLIVQDKYFPKLNDYEAPMAHDETVEIKYHYCMIKDMSRLMSSQLSKNHNKKFLCDRCLNYFSNFDRLNDHAKYCEKINECKVSFPSYQNVEFKNHIYKQTTPFVVYADFESMLHKVKNSPLKCKTIKYQQHKAFSAGYYVKCSYDESLSFYRSYAGEDCMEWFAKEMTLLAAFVQGKIKDIVPMNVTPSFNASNCHICEKTFSDKDVIVRDHDHFTGDFRGFAHQVCNLNFKKLFVVPIFFHNLSGYDSHMMIRDLAKKGSISLLPINKEKYISFTINDSESSIRLRFVDSLRFLNSSLDKLATTLQPEDLRFLASEFPNTTPEQMELLKRKGIFPYEYIDSFNKLNETQLPSIDKFYSSLSGEHISKNMYHDAQNVWQSFGIKNILEYSMLYMKTDIMLLTCIFENFRQKCRGTYGLDPAWYYTMPGFSWDAMLKYTGCKLELLNDIDKIMFIEKAIRGGISQVSNRYSEANNKYMPSYDSSKPSKYLLYLDVNNLYGWAMSQYLPYGGFEWVDTNIDVLSIPDDASEGYILQVDLEYPEHLHDLHRDLPFCCEHRVPPKSKLPKLMTTLYHKKEYTLHYRNLKQALNAGLKLTKIHKVLKFKQSAWLKPYIDLNTKLRTAATTAFEKDLFKLANNAIFGKTMENIRKHRIVKLVSKWDGRYGAKNLIASPRFHNRTVFDENLMAIELNKTELIFNKPLYIGMSILDISKVCMYDFHYNFMLPYMGVENCKLMYGDTDSFIYELKCDDVYRDVIKANLSKFDTSDYSENNIYGIPQVNKKVLGMMKDEANGRIMTHFVGLRSKMYSFKISTTDEDRKALLDKYKNNMDDANIERLANNLGVAKKSKGVKYSTVKNDITFDDYVKCLNEFTTKSVNKMPRLKSFNKRCTKRSRALKGISIVGCGSTSDKENKEAVQSTSSDLHEFSFISSEEYESINNHPLEIKKEPVKQTYLNGHRIVDLHYVLQWALNLQFAHSKVCTMGNLQIIDEKHKGLVSTVVLLCNMCGYKTEKSTENPCEQSTINYGAVWGTLSTGGTYAQLTGLLDIPSMSYRLFHNIEIELGDKWIEGLWKSMEEAGIKERELAIAEGQLDSDGIPWTTVYCDGGWSHRSYGHSYNASSGVAVIIGKFTKKLLYVGVRNKYCSLCARYESKNEPVPLHICYKNWQGSSTAMETSIIVEGFKQSQAC</sequence>
<evidence type="ECO:0000313" key="4">
    <source>
        <dbReference type="Proteomes" id="UP001153709"/>
    </source>
</evidence>
<feature type="region of interest" description="Disordered" evidence="1">
    <location>
        <begin position="739"/>
        <end position="773"/>
    </location>
</feature>
<dbReference type="GO" id="GO:0071897">
    <property type="term" value="P:DNA biosynthetic process"/>
    <property type="evidence" value="ECO:0007669"/>
    <property type="project" value="UniProtKB-ARBA"/>
</dbReference>
<dbReference type="InterPro" id="IPR012337">
    <property type="entry name" value="RNaseH-like_sf"/>
</dbReference>
<dbReference type="SUPFAM" id="SSF56672">
    <property type="entry name" value="DNA/RNA polymerases"/>
    <property type="match status" value="1"/>
</dbReference>
<dbReference type="InterPro" id="IPR038563">
    <property type="entry name" value="Endonuclease_7_sf"/>
</dbReference>
<dbReference type="PANTHER" id="PTHR31511">
    <property type="entry name" value="PROTEIN CBG23764"/>
    <property type="match status" value="1"/>
</dbReference>
<dbReference type="EMBL" id="OU898279">
    <property type="protein sequence ID" value="CAG9833240.1"/>
    <property type="molecule type" value="Genomic_DNA"/>
</dbReference>
<evidence type="ECO:0000256" key="1">
    <source>
        <dbReference type="SAM" id="MobiDB-lite"/>
    </source>
</evidence>
<dbReference type="OrthoDB" id="6602337at2759"/>
<feature type="compositionally biased region" description="Basic and acidic residues" evidence="1">
    <location>
        <begin position="170"/>
        <end position="181"/>
    </location>
</feature>
<accession>A0A9N9T0H2</accession>
<proteinExistence type="predicted"/>
<gene>
    <name evidence="3" type="ORF">DIABBA_LOCUS6651</name>
</gene>
<feature type="compositionally biased region" description="Acidic residues" evidence="1">
    <location>
        <begin position="763"/>
        <end position="773"/>
    </location>
</feature>
<dbReference type="Gene3D" id="4.10.60.10">
    <property type="entry name" value="Zinc finger, CCHC-type"/>
    <property type="match status" value="1"/>
</dbReference>
<dbReference type="GO" id="GO:0042575">
    <property type="term" value="C:DNA polymerase complex"/>
    <property type="evidence" value="ECO:0007669"/>
    <property type="project" value="UniProtKB-ARBA"/>
</dbReference>
<dbReference type="InterPro" id="IPR044925">
    <property type="entry name" value="His-Me_finger_sf"/>
</dbReference>
<name>A0A9N9T0H2_DIABA</name>
<dbReference type="InterPro" id="IPR049012">
    <property type="entry name" value="Mutator_transp_dom"/>
</dbReference>
<evidence type="ECO:0000259" key="2">
    <source>
        <dbReference type="Pfam" id="PF20700"/>
    </source>
</evidence>
<reference evidence="3" key="1">
    <citation type="submission" date="2022-01" db="EMBL/GenBank/DDBJ databases">
        <authorList>
            <person name="King R."/>
        </authorList>
    </citation>
    <scope>NUCLEOTIDE SEQUENCE</scope>
</reference>
<feature type="region of interest" description="Disordered" evidence="1">
    <location>
        <begin position="170"/>
        <end position="197"/>
    </location>
</feature>
<feature type="compositionally biased region" description="Polar residues" evidence="1">
    <location>
        <begin position="751"/>
        <end position="762"/>
    </location>
</feature>
<dbReference type="InterPro" id="IPR043502">
    <property type="entry name" value="DNA/RNA_pol_sf"/>
</dbReference>
<feature type="domain" description="Mutator-like transposase" evidence="2">
    <location>
        <begin position="1949"/>
        <end position="2178"/>
    </location>
</feature>
<keyword evidence="4" id="KW-1185">Reference proteome</keyword>
<organism evidence="3 4">
    <name type="scientific">Diabrotica balteata</name>
    <name type="common">Banded cucumber beetle</name>
    <dbReference type="NCBI Taxonomy" id="107213"/>
    <lineage>
        <taxon>Eukaryota</taxon>
        <taxon>Metazoa</taxon>
        <taxon>Ecdysozoa</taxon>
        <taxon>Arthropoda</taxon>
        <taxon>Hexapoda</taxon>
        <taxon>Insecta</taxon>
        <taxon>Pterygota</taxon>
        <taxon>Neoptera</taxon>
        <taxon>Endopterygota</taxon>
        <taxon>Coleoptera</taxon>
        <taxon>Polyphaga</taxon>
        <taxon>Cucujiformia</taxon>
        <taxon>Chrysomeloidea</taxon>
        <taxon>Chrysomelidae</taxon>
        <taxon>Galerucinae</taxon>
        <taxon>Diabroticina</taxon>
        <taxon>Diabroticites</taxon>
        <taxon>Diabrotica</taxon>
    </lineage>
</organism>
<dbReference type="SUPFAM" id="SSF54060">
    <property type="entry name" value="His-Me finger endonucleases"/>
    <property type="match status" value="1"/>
</dbReference>